<gene>
    <name evidence="1" type="ORF">ALC60_04049</name>
</gene>
<reference evidence="1 2" key="1">
    <citation type="submission" date="2015-09" db="EMBL/GenBank/DDBJ databases">
        <title>Trachymyrmex zeteki WGS genome.</title>
        <authorList>
            <person name="Nygaard S."/>
            <person name="Hu H."/>
            <person name="Boomsma J."/>
            <person name="Zhang G."/>
        </authorList>
    </citation>
    <scope>NUCLEOTIDE SEQUENCE [LARGE SCALE GENOMIC DNA]</scope>
    <source>
        <strain evidence="1">Tzet28-1</strain>
        <tissue evidence="1">Whole body</tissue>
    </source>
</reference>
<dbReference type="EMBL" id="KQ982373">
    <property type="protein sequence ID" value="KYQ57061.1"/>
    <property type="molecule type" value="Genomic_DNA"/>
</dbReference>
<evidence type="ECO:0000313" key="2">
    <source>
        <dbReference type="Proteomes" id="UP000075809"/>
    </source>
</evidence>
<evidence type="ECO:0000313" key="1">
    <source>
        <dbReference type="EMBL" id="KYQ57061.1"/>
    </source>
</evidence>
<accession>A0A151X9L5</accession>
<dbReference type="Proteomes" id="UP000075809">
    <property type="component" value="Unassembled WGS sequence"/>
</dbReference>
<sequence length="254" mass="28149">MVVLVKVIFRADDLVDLLYFRETLSSRLRRRYSGPSAGCAGHTIEHRAIHLKKNASTTFIHFLIPSRGACRRATKSTALARCVRSSRDNKSRCSGSTMSRNSLRALLLSSFSLFLQESDVGGVVHFADLPAPPAEFDVRDNIEAKGDLPSPEWILHLGPSPETAGGRFREHGRTDKILGLHPLAFHLFVEPKHPAAQTFAQIVQAAIFFPPGNYGRSSVTLDGSRQDPRLPRWKFSRKKMTASRSGMSDKGAVR</sequence>
<proteinExistence type="predicted"/>
<name>A0A151X9L5_9HYME</name>
<protein>
    <submittedName>
        <fullName evidence="1">Uncharacterized protein</fullName>
    </submittedName>
</protein>
<organism evidence="1 2">
    <name type="scientific">Mycetomoellerius zeteki</name>
    <dbReference type="NCBI Taxonomy" id="64791"/>
    <lineage>
        <taxon>Eukaryota</taxon>
        <taxon>Metazoa</taxon>
        <taxon>Ecdysozoa</taxon>
        <taxon>Arthropoda</taxon>
        <taxon>Hexapoda</taxon>
        <taxon>Insecta</taxon>
        <taxon>Pterygota</taxon>
        <taxon>Neoptera</taxon>
        <taxon>Endopterygota</taxon>
        <taxon>Hymenoptera</taxon>
        <taxon>Apocrita</taxon>
        <taxon>Aculeata</taxon>
        <taxon>Formicoidea</taxon>
        <taxon>Formicidae</taxon>
        <taxon>Myrmicinae</taxon>
        <taxon>Mycetomoellerius</taxon>
    </lineage>
</organism>
<keyword evidence="2" id="KW-1185">Reference proteome</keyword>
<dbReference type="AlphaFoldDB" id="A0A151X9L5"/>